<reference evidence="5 6" key="1">
    <citation type="submission" date="2020-08" db="EMBL/GenBank/DDBJ databases">
        <title>Genomic Encyclopedia of Type Strains, Phase IV (KMG-IV): sequencing the most valuable type-strain genomes for metagenomic binning, comparative biology and taxonomic classification.</title>
        <authorList>
            <person name="Goeker M."/>
        </authorList>
    </citation>
    <scope>NUCLEOTIDE SEQUENCE [LARGE SCALE GENOMIC DNA]</scope>
    <source>
        <strain evidence="5 6">DSM 106146</strain>
    </source>
</reference>
<gene>
    <name evidence="5" type="ORF">HNP82_000310</name>
</gene>
<proteinExistence type="inferred from homology"/>
<dbReference type="EMBL" id="JACHFW010000001">
    <property type="protein sequence ID" value="MBB5263216.1"/>
    <property type="molecule type" value="Genomic_DNA"/>
</dbReference>
<dbReference type="Gene3D" id="3.40.1190.20">
    <property type="match status" value="1"/>
</dbReference>
<evidence type="ECO:0000259" key="4">
    <source>
        <dbReference type="Pfam" id="PF00294"/>
    </source>
</evidence>
<feature type="domain" description="Carbohydrate kinase PfkB" evidence="4">
    <location>
        <begin position="4"/>
        <end position="314"/>
    </location>
</feature>
<dbReference type="InterPro" id="IPR029056">
    <property type="entry name" value="Ribokinase-like"/>
</dbReference>
<name>A0A7W8M4E2_9FIRM</name>
<dbReference type="RefSeq" id="WP_183770712.1">
    <property type="nucleotide sequence ID" value="NZ_JACHFW010000001.1"/>
</dbReference>
<protein>
    <submittedName>
        <fullName evidence="5">Fructokinase</fullName>
        <ecNumber evidence="5">2.7.1.4</ecNumber>
    </submittedName>
</protein>
<keyword evidence="3 5" id="KW-0418">Kinase</keyword>
<evidence type="ECO:0000313" key="6">
    <source>
        <dbReference type="Proteomes" id="UP000543642"/>
    </source>
</evidence>
<dbReference type="Proteomes" id="UP000543642">
    <property type="component" value="Unassembled WGS sequence"/>
</dbReference>
<comment type="caution">
    <text evidence="5">The sequence shown here is derived from an EMBL/GenBank/DDBJ whole genome shotgun (WGS) entry which is preliminary data.</text>
</comment>
<dbReference type="GO" id="GO:0008865">
    <property type="term" value="F:fructokinase activity"/>
    <property type="evidence" value="ECO:0007669"/>
    <property type="project" value="UniProtKB-EC"/>
</dbReference>
<dbReference type="AlphaFoldDB" id="A0A7W8M4E2"/>
<evidence type="ECO:0000256" key="1">
    <source>
        <dbReference type="ARBA" id="ARBA00010688"/>
    </source>
</evidence>
<dbReference type="EC" id="2.7.1.4" evidence="5"/>
<dbReference type="InterPro" id="IPR011611">
    <property type="entry name" value="PfkB_dom"/>
</dbReference>
<dbReference type="InterPro" id="IPR050306">
    <property type="entry name" value="PfkB_Carbo_kinase"/>
</dbReference>
<dbReference type="SUPFAM" id="SSF53613">
    <property type="entry name" value="Ribokinase-like"/>
    <property type="match status" value="1"/>
</dbReference>
<dbReference type="PANTHER" id="PTHR43085">
    <property type="entry name" value="HEXOKINASE FAMILY MEMBER"/>
    <property type="match status" value="1"/>
</dbReference>
<evidence type="ECO:0000313" key="5">
    <source>
        <dbReference type="EMBL" id="MBB5263216.1"/>
    </source>
</evidence>
<accession>A0A7W8M4E2</accession>
<organism evidence="5 6">
    <name type="scientific">Catenibacillus scindens</name>
    <dbReference type="NCBI Taxonomy" id="673271"/>
    <lineage>
        <taxon>Bacteria</taxon>
        <taxon>Bacillati</taxon>
        <taxon>Bacillota</taxon>
        <taxon>Clostridia</taxon>
        <taxon>Lachnospirales</taxon>
        <taxon>Lachnospiraceae</taxon>
        <taxon>Catenibacillus</taxon>
    </lineage>
</organism>
<dbReference type="Pfam" id="PF00294">
    <property type="entry name" value="PfkB"/>
    <property type="match status" value="1"/>
</dbReference>
<comment type="similarity">
    <text evidence="1">Belongs to the carbohydrate kinase PfkB family.</text>
</comment>
<dbReference type="PANTHER" id="PTHR43085:SF54">
    <property type="entry name" value="PUTATIVE-RELATED"/>
    <property type="match status" value="1"/>
</dbReference>
<evidence type="ECO:0000256" key="2">
    <source>
        <dbReference type="ARBA" id="ARBA00022679"/>
    </source>
</evidence>
<evidence type="ECO:0000256" key="3">
    <source>
        <dbReference type="ARBA" id="ARBA00022777"/>
    </source>
</evidence>
<dbReference type="CDD" id="cd01167">
    <property type="entry name" value="bac_FRK"/>
    <property type="match status" value="1"/>
</dbReference>
<keyword evidence="6" id="KW-1185">Reference proteome</keyword>
<keyword evidence="2 5" id="KW-0808">Transferase</keyword>
<sequence length="326" mass="35984">MKKDKLLAIGEALIDFAPKQIGVPLKDVLEFKRDVGGAPANVCGAFAKLGGRAGMITQLGKDAFGDCIVEELQGFGIDTRFILRTEEANTALAFVSLEEDGSRDFSFYRKPSADMLFPPEALKKEWFDDAYTLHFCSVALVDSPMRQAHVKAIDMALDCGALISFDPNVRFPLWDDHEALKGTILEFMPKAHILKISDEELEFITGYKDIDEAAPLLFKGNTAMVIYTMGSGGAMCLTKNSRAQAPSRRVKAVDTTGAGDGFIGSFLYQLWRDGVDVPALDGLTEEQMEEYITFSNRFCEYSVFGNGAIASYPTEEQLKQYVMENP</sequence>